<feature type="compositionally biased region" description="Basic residues" evidence="1">
    <location>
        <begin position="904"/>
        <end position="914"/>
    </location>
</feature>
<evidence type="ECO:0000259" key="3">
    <source>
        <dbReference type="PROSITE" id="PS50234"/>
    </source>
</evidence>
<feature type="domain" description="VWFA" evidence="3">
    <location>
        <begin position="397"/>
        <end position="573"/>
    </location>
</feature>
<dbReference type="AlphaFoldDB" id="A0A1U9NKY8"/>
<dbReference type="Pfam" id="PF00092">
    <property type="entry name" value="VWA"/>
    <property type="match status" value="1"/>
</dbReference>
<dbReference type="OrthoDB" id="9781333at2"/>
<feature type="compositionally biased region" description="Basic and acidic residues" evidence="1">
    <location>
        <begin position="931"/>
        <end position="940"/>
    </location>
</feature>
<keyword evidence="2" id="KW-0472">Membrane</keyword>
<keyword evidence="2" id="KW-0812">Transmembrane</keyword>
<sequence>MIFLNPIWLLLAIPSAALLWFYKTSSKLITVLRILSVAFVILAMAGLAVDLPSKRGTVVVVADRSASMPPQTQQQQEEAIDLIREGMGDGDELAVVSFGQDIAIDMAPQRGRFGGFVTQVGPHASNLADGIFTALSMIPAQAPGRVVVLSDGRWTGSDPLDAASRAATMGVAVDYRKMSRPAANDLAIERIQAPQQTTPGEAFMLTAWFQSPLSQGVKYALSKNGETIAASDYAAGAGLNRLTFRDKTENPGTNEYYLRIEGDNEDPVPENNTARMLVGVTGPKSVLCLTESDVAGFVNMLRASKIDVEPAQPGQVNFSLEGLSNYSSLIIENTPAQGIGPRGMENIAAWVKQTGAGLMMTGGKSSYGPGGYFKSPIEPILPVSMELRREHRKFSLGIVVVLDRSGSMGAPVSGGKTKMDLANLATAQVLDLLGPEDEFGVIAVDSSAHTIVDIAKVKRNKAYRNKILTMESMGGGIFIYEALTNAAKMVSEATPLTRHIILFADAADSERPDAYKELLEKCEKAGITVSVIGLGNETNIHANLLKDIAERGNGRCFFTESAEELPRLFAQDTFVVARNSFLDEATAVETMPGLRSVTNRSFDMNAPAGGYNLCYLRPEATLGAVTLDEYDAPFIASWQVGVGRGLAYAGQVDGKYTGPLGNSPQYEDMLTSLVRWVAGDPGDLGPDMMVTQEMQGAECVIKLHLDPAKAESLIDELPTVTALSGTPGSSPATSNYTMQFDDTSTLSLRVPISGLETVLSTVNVASAGPVSLPPVCLPYSPEFKPVETGRDGEVLEKLAAATHGQARIDLGGIWDDIPRKPQTVPVGKWLLFAAIVLLLLEVLQRRTNLLTRAKPAVPAFAKERISRLQSARLEKAAAKRAKKAGRKIKIADSQPDEKTEQPAKKQKKDKRKKQEPKTGPGLSGALSKAKKSADQRTDRK</sequence>
<dbReference type="Pfam" id="PF13519">
    <property type="entry name" value="VWA_2"/>
    <property type="match status" value="1"/>
</dbReference>
<dbReference type="InterPro" id="IPR002035">
    <property type="entry name" value="VWF_A"/>
</dbReference>
<dbReference type="Proteomes" id="UP000189674">
    <property type="component" value="Chromosome"/>
</dbReference>
<accession>A0A1U9NKY8</accession>
<feature type="region of interest" description="Disordered" evidence="1">
    <location>
        <begin position="882"/>
        <end position="940"/>
    </location>
</feature>
<dbReference type="CDD" id="cd00198">
    <property type="entry name" value="vWFA"/>
    <property type="match status" value="2"/>
</dbReference>
<evidence type="ECO:0000313" key="4">
    <source>
        <dbReference type="EMBL" id="AQT68467.1"/>
    </source>
</evidence>
<name>A0A1U9NKY8_9BACT</name>
<proteinExistence type="predicted"/>
<keyword evidence="2" id="KW-1133">Transmembrane helix</keyword>
<gene>
    <name evidence="4" type="ORF">STSP2_01631</name>
</gene>
<protein>
    <submittedName>
        <fullName evidence="4">Marine proteobacterial sortase target protein</fullName>
    </submittedName>
</protein>
<dbReference type="InterPro" id="IPR036465">
    <property type="entry name" value="vWFA_dom_sf"/>
</dbReference>
<feature type="transmembrane region" description="Helical" evidence="2">
    <location>
        <begin position="29"/>
        <end position="49"/>
    </location>
</feature>
<feature type="transmembrane region" description="Helical" evidence="2">
    <location>
        <begin position="6"/>
        <end position="22"/>
    </location>
</feature>
<dbReference type="RefSeq" id="WP_146661489.1">
    <property type="nucleotide sequence ID" value="NZ_CP019791.1"/>
</dbReference>
<dbReference type="SUPFAM" id="SSF53300">
    <property type="entry name" value="vWA-like"/>
    <property type="match status" value="2"/>
</dbReference>
<dbReference type="PROSITE" id="PS50234">
    <property type="entry name" value="VWFA"/>
    <property type="match status" value="1"/>
</dbReference>
<reference evidence="5" key="1">
    <citation type="submission" date="2017-02" db="EMBL/GenBank/DDBJ databases">
        <title>Comparative genomics and description of representatives of a novel lineage of planctomycetes thriving in anoxic sediments.</title>
        <authorList>
            <person name="Spring S."/>
            <person name="Bunk B."/>
            <person name="Sproer C."/>
        </authorList>
    </citation>
    <scope>NUCLEOTIDE SEQUENCE [LARGE SCALE GENOMIC DNA]</scope>
    <source>
        <strain evidence="5">ST-NAGAB-D1</strain>
    </source>
</reference>
<dbReference type="STRING" id="1936003.STSP2_01631"/>
<evidence type="ECO:0000256" key="2">
    <source>
        <dbReference type="SAM" id="Phobius"/>
    </source>
</evidence>
<dbReference type="SUPFAM" id="SSF52317">
    <property type="entry name" value="Class I glutamine amidotransferase-like"/>
    <property type="match status" value="1"/>
</dbReference>
<evidence type="ECO:0000256" key="1">
    <source>
        <dbReference type="SAM" id="MobiDB-lite"/>
    </source>
</evidence>
<dbReference type="Gene3D" id="3.40.50.410">
    <property type="entry name" value="von Willebrand factor, type A domain"/>
    <property type="match status" value="2"/>
</dbReference>
<keyword evidence="5" id="KW-1185">Reference proteome</keyword>
<dbReference type="SMART" id="SM00327">
    <property type="entry name" value="VWA"/>
    <property type="match status" value="2"/>
</dbReference>
<dbReference type="InterPro" id="IPR029062">
    <property type="entry name" value="Class_I_gatase-like"/>
</dbReference>
<dbReference type="EMBL" id="CP019791">
    <property type="protein sequence ID" value="AQT68467.1"/>
    <property type="molecule type" value="Genomic_DNA"/>
</dbReference>
<dbReference type="PANTHER" id="PTHR37947:SF2">
    <property type="entry name" value="VON WILLEBRAND FACTOR TYPE A"/>
    <property type="match status" value="1"/>
</dbReference>
<dbReference type="PANTHER" id="PTHR37947">
    <property type="entry name" value="BLL2462 PROTEIN"/>
    <property type="match status" value="1"/>
</dbReference>
<evidence type="ECO:0000313" key="5">
    <source>
        <dbReference type="Proteomes" id="UP000189674"/>
    </source>
</evidence>
<organism evidence="4 5">
    <name type="scientific">Anaerohalosphaera lusitana</name>
    <dbReference type="NCBI Taxonomy" id="1936003"/>
    <lineage>
        <taxon>Bacteria</taxon>
        <taxon>Pseudomonadati</taxon>
        <taxon>Planctomycetota</taxon>
        <taxon>Phycisphaerae</taxon>
        <taxon>Sedimentisphaerales</taxon>
        <taxon>Anaerohalosphaeraceae</taxon>
        <taxon>Anaerohalosphaera</taxon>
    </lineage>
</organism>
<dbReference type="KEGG" id="alus:STSP2_01631"/>
<dbReference type="Gene3D" id="3.40.50.880">
    <property type="match status" value="1"/>
</dbReference>